<dbReference type="Proteomes" id="UP001408356">
    <property type="component" value="Unassembled WGS sequence"/>
</dbReference>
<name>A0ABR2V924_9PEZI</name>
<evidence type="ECO:0000313" key="3">
    <source>
        <dbReference type="EMBL" id="KAK9423103.1"/>
    </source>
</evidence>
<keyword evidence="4" id="KW-1185">Reference proteome</keyword>
<comment type="caution">
    <text evidence="3">The sequence shown here is derived from an EMBL/GenBank/DDBJ whole genome shotgun (WGS) entry which is preliminary data.</text>
</comment>
<dbReference type="PANTHER" id="PTHR38788">
    <property type="entry name" value="CLR5 DOMAIN-CONTAINING PROTEIN"/>
    <property type="match status" value="1"/>
</dbReference>
<dbReference type="PANTHER" id="PTHR38788:SF3">
    <property type="entry name" value="CLR5 DOMAIN-CONTAINING PROTEIN"/>
    <property type="match status" value="1"/>
</dbReference>
<reference evidence="3 4" key="1">
    <citation type="journal article" date="2024" name="J. Plant Pathol.">
        <title>Sequence and assembly of the genome of Seiridium unicorne, isolate CBS 538.82, causal agent of cypress canker disease.</title>
        <authorList>
            <person name="Scali E."/>
            <person name="Rocca G.D."/>
            <person name="Danti R."/>
            <person name="Garbelotto M."/>
            <person name="Barberini S."/>
            <person name="Baroncelli R."/>
            <person name="Emiliani G."/>
        </authorList>
    </citation>
    <scope>NUCLEOTIDE SEQUENCE [LARGE SCALE GENOMIC DNA]</scope>
    <source>
        <strain evidence="3 4">BM-138-508</strain>
    </source>
</reference>
<evidence type="ECO:0000259" key="2">
    <source>
        <dbReference type="Pfam" id="PF14420"/>
    </source>
</evidence>
<sequence>MDIMLREGGFEATERQFKRKIELWGLEKNVKAKEKDIMLRKRALRKAAEGKETRFMLNGKEVGDHKLERYSKSKGLLGDETHMPRSPSTPTNLACYTPVIPEPTQDPGVPISTRYAPYENVSLDGDSKAGTRSLAMTGERLPHETVNSPPAVADPTNTKMYSNLRVKSIARQVMAKRLGNGDLDTIWRTLAMVVSEDTSYTARTWGEVSGVELSEIRIMEVEFLPNLHYNLYVPKTKWRDWTTEVMQLRFKITMTVKHDPGRFEHSTRITSSGEGSDYATPSGDLLPVEPRDHEGRGHTGPPSSPRASVSGAVPTRRQTPRLPTRPTTPFIPMSPPMFFSPQIHEFLIPFFMEDLSTTRLAKSSTTDLMAIEIAAENLELRHIGAAGERKTQRGNMPMAARILQSPDWSPVW</sequence>
<organism evidence="3 4">
    <name type="scientific">Seiridium unicorne</name>
    <dbReference type="NCBI Taxonomy" id="138068"/>
    <lineage>
        <taxon>Eukaryota</taxon>
        <taxon>Fungi</taxon>
        <taxon>Dikarya</taxon>
        <taxon>Ascomycota</taxon>
        <taxon>Pezizomycotina</taxon>
        <taxon>Sordariomycetes</taxon>
        <taxon>Xylariomycetidae</taxon>
        <taxon>Amphisphaeriales</taxon>
        <taxon>Sporocadaceae</taxon>
        <taxon>Seiridium</taxon>
    </lineage>
</organism>
<accession>A0ABR2V924</accession>
<protein>
    <submittedName>
        <fullName evidence="3">Clr5 domain-containing protein</fullName>
    </submittedName>
</protein>
<evidence type="ECO:0000256" key="1">
    <source>
        <dbReference type="SAM" id="MobiDB-lite"/>
    </source>
</evidence>
<feature type="region of interest" description="Disordered" evidence="1">
    <location>
        <begin position="263"/>
        <end position="330"/>
    </location>
</feature>
<proteinExistence type="predicted"/>
<dbReference type="Pfam" id="PF14420">
    <property type="entry name" value="Clr5"/>
    <property type="match status" value="1"/>
</dbReference>
<feature type="compositionally biased region" description="Low complexity" evidence="1">
    <location>
        <begin position="314"/>
        <end position="330"/>
    </location>
</feature>
<feature type="domain" description="Clr5" evidence="2">
    <location>
        <begin position="1"/>
        <end position="28"/>
    </location>
</feature>
<gene>
    <name evidence="3" type="ORF">SUNI508_04397</name>
</gene>
<dbReference type="Gene3D" id="1.10.472.10">
    <property type="entry name" value="Cyclin-like"/>
    <property type="match status" value="1"/>
</dbReference>
<evidence type="ECO:0000313" key="4">
    <source>
        <dbReference type="Proteomes" id="UP001408356"/>
    </source>
</evidence>
<dbReference type="InterPro" id="IPR025676">
    <property type="entry name" value="Clr5_dom"/>
</dbReference>
<dbReference type="EMBL" id="JARVKF010000090">
    <property type="protein sequence ID" value="KAK9423103.1"/>
    <property type="molecule type" value="Genomic_DNA"/>
</dbReference>